<keyword evidence="1" id="KW-0472">Membrane</keyword>
<keyword evidence="1" id="KW-1133">Transmembrane helix</keyword>
<accession>A0A1V0SHM6</accession>
<sequence>MNNLFDNQIISISIILFLFLYGYNLGKMKLPSYIRKLFDNTIFKIVFLSLLLIFNFKNTPHIALVIAIIFVLTLDALNNQEAKENIMYYEAFVNQLH</sequence>
<dbReference type="EMBL" id="KY684108">
    <property type="protein sequence ID" value="ARF11217.1"/>
    <property type="molecule type" value="Genomic_DNA"/>
</dbReference>
<gene>
    <name evidence="2" type="ORF">Klosneuvirus_1_74</name>
</gene>
<evidence type="ECO:0000256" key="1">
    <source>
        <dbReference type="SAM" id="Phobius"/>
    </source>
</evidence>
<feature type="transmembrane region" description="Helical" evidence="1">
    <location>
        <begin position="6"/>
        <end position="25"/>
    </location>
</feature>
<organism evidence="2">
    <name type="scientific">Klosneuvirus KNV1</name>
    <dbReference type="NCBI Taxonomy" id="1977640"/>
    <lineage>
        <taxon>Viruses</taxon>
        <taxon>Varidnaviria</taxon>
        <taxon>Bamfordvirae</taxon>
        <taxon>Nucleocytoviricota</taxon>
        <taxon>Megaviricetes</taxon>
        <taxon>Imitervirales</taxon>
        <taxon>Mimiviridae</taxon>
        <taxon>Klosneuvirinae</taxon>
        <taxon>Klosneuvirus</taxon>
    </lineage>
</organism>
<name>A0A1V0SHM6_9VIRU</name>
<reference evidence="2" key="1">
    <citation type="journal article" date="2017" name="Science">
        <title>Giant viruses with an expanded complement of translation system components.</title>
        <authorList>
            <person name="Schulz F."/>
            <person name="Yutin N."/>
            <person name="Ivanova N.N."/>
            <person name="Ortega D.R."/>
            <person name="Lee T.K."/>
            <person name="Vierheilig J."/>
            <person name="Daims H."/>
            <person name="Horn M."/>
            <person name="Wagner M."/>
            <person name="Jensen G.J."/>
            <person name="Kyrpides N.C."/>
            <person name="Koonin E.V."/>
            <person name="Woyke T."/>
        </authorList>
    </citation>
    <scope>NUCLEOTIDE SEQUENCE</scope>
    <source>
        <strain evidence="2">KNV1</strain>
    </source>
</reference>
<proteinExistence type="predicted"/>
<protein>
    <submittedName>
        <fullName evidence="2">Uncharacterized protein</fullName>
    </submittedName>
</protein>
<keyword evidence="1" id="KW-0812">Transmembrane</keyword>
<evidence type="ECO:0000313" key="2">
    <source>
        <dbReference type="EMBL" id="ARF11217.1"/>
    </source>
</evidence>